<reference evidence="2 3" key="1">
    <citation type="journal article" date="2014" name="PLoS Genet.">
        <title>Phylogenetically driven sequencing of extremely halophilic archaea reveals strategies for static and dynamic osmo-response.</title>
        <authorList>
            <person name="Becker E.A."/>
            <person name="Seitzer P.M."/>
            <person name="Tritt A."/>
            <person name="Larsen D."/>
            <person name="Krusor M."/>
            <person name="Yao A.I."/>
            <person name="Wu D."/>
            <person name="Madern D."/>
            <person name="Eisen J.A."/>
            <person name="Darling A.E."/>
            <person name="Facciotti M.T."/>
        </authorList>
    </citation>
    <scope>NUCLEOTIDE SEQUENCE [LARGE SCALE GENOMIC DNA]</scope>
    <source>
        <strain evidence="2 3">JCM 14624</strain>
    </source>
</reference>
<dbReference type="RefSeq" id="WP_007703477.1">
    <property type="nucleotide sequence ID" value="NZ_AOIQ01000021.1"/>
</dbReference>
<dbReference type="AlphaFoldDB" id="M0BBK4"/>
<evidence type="ECO:0000313" key="3">
    <source>
        <dbReference type="Proteomes" id="UP000011560"/>
    </source>
</evidence>
<feature type="transmembrane region" description="Helical" evidence="1">
    <location>
        <begin position="41"/>
        <end position="63"/>
    </location>
</feature>
<feature type="transmembrane region" description="Helical" evidence="1">
    <location>
        <begin position="7"/>
        <end position="29"/>
    </location>
</feature>
<feature type="transmembrane region" description="Helical" evidence="1">
    <location>
        <begin position="153"/>
        <end position="175"/>
    </location>
</feature>
<feature type="transmembrane region" description="Helical" evidence="1">
    <location>
        <begin position="237"/>
        <end position="258"/>
    </location>
</feature>
<feature type="transmembrane region" description="Helical" evidence="1">
    <location>
        <begin position="187"/>
        <end position="206"/>
    </location>
</feature>
<gene>
    <name evidence="2" type="ORF">C479_13218</name>
</gene>
<dbReference type="OrthoDB" id="376679at2157"/>
<evidence type="ECO:0000313" key="2">
    <source>
        <dbReference type="EMBL" id="ELZ08301.1"/>
    </source>
</evidence>
<name>M0BBK4_9EURY</name>
<feature type="transmembrane region" description="Helical" evidence="1">
    <location>
        <begin position="108"/>
        <end position="132"/>
    </location>
</feature>
<keyword evidence="3" id="KW-1185">Reference proteome</keyword>
<keyword evidence="1" id="KW-0812">Transmembrane</keyword>
<protein>
    <submittedName>
        <fullName evidence="2">Uncharacterized protein</fullName>
    </submittedName>
</protein>
<keyword evidence="1" id="KW-0472">Membrane</keyword>
<evidence type="ECO:0000256" key="1">
    <source>
        <dbReference type="SAM" id="Phobius"/>
    </source>
</evidence>
<keyword evidence="1" id="KW-1133">Transmembrane helix</keyword>
<sequence>MQLSRTLQATILGGSFAGFAHAFLVYGLFSLFEYQAVVPNAPMTALLLGSFCLGFIAVGCSLYTRLLTPGIGFGALVTVVSVVELATPGPERIGELGGAIVVDGAFYVLWYAESWAVWLSLLLVGAIAEYALRSRYELGSDGIRTLPTLTRSRSTGITVVGTVSILVGIAVLTQLEASHNWDLAGSILGGGFAAVATVIALGAVLGRGLLAPAALYAVVVPTAMYTEVFTVPESGMHVLAIGVLAAASIGIVVLETAIRTGIRRVRSARSLSDGTLPSAADSPEHHAD</sequence>
<accession>M0BBK4</accession>
<dbReference type="Proteomes" id="UP000011560">
    <property type="component" value="Unassembled WGS sequence"/>
</dbReference>
<dbReference type="EMBL" id="AOIQ01000021">
    <property type="protein sequence ID" value="ELZ08301.1"/>
    <property type="molecule type" value="Genomic_DNA"/>
</dbReference>
<feature type="transmembrane region" description="Helical" evidence="1">
    <location>
        <begin position="213"/>
        <end position="231"/>
    </location>
</feature>
<comment type="caution">
    <text evidence="2">The sequence shown here is derived from an EMBL/GenBank/DDBJ whole genome shotgun (WGS) entry which is preliminary data.</text>
</comment>
<organism evidence="2 3">
    <name type="scientific">Halovivax asiaticus JCM 14624</name>
    <dbReference type="NCBI Taxonomy" id="1227490"/>
    <lineage>
        <taxon>Archaea</taxon>
        <taxon>Methanobacteriati</taxon>
        <taxon>Methanobacteriota</taxon>
        <taxon>Stenosarchaea group</taxon>
        <taxon>Halobacteria</taxon>
        <taxon>Halobacteriales</taxon>
        <taxon>Natrialbaceae</taxon>
        <taxon>Halovivax</taxon>
    </lineage>
</organism>
<proteinExistence type="predicted"/>